<dbReference type="AlphaFoldDB" id="A0A364LEZ4"/>
<comment type="caution">
    <text evidence="4">The sequence shown here is derived from an EMBL/GenBank/DDBJ whole genome shotgun (WGS) entry which is preliminary data.</text>
</comment>
<feature type="transmembrane region" description="Helical" evidence="3">
    <location>
        <begin position="39"/>
        <end position="58"/>
    </location>
</feature>
<accession>A0A364LEZ4</accession>
<keyword evidence="5" id="KW-1185">Reference proteome</keyword>
<dbReference type="PANTHER" id="PTHR33365">
    <property type="entry name" value="YALI0B05434P"/>
    <property type="match status" value="1"/>
</dbReference>
<proteinExistence type="inferred from homology"/>
<dbReference type="InterPro" id="IPR021765">
    <property type="entry name" value="UstYa-like"/>
</dbReference>
<comment type="pathway">
    <text evidence="1">Mycotoxin biosynthesis.</text>
</comment>
<keyword evidence="3" id="KW-1133">Transmembrane helix</keyword>
<evidence type="ECO:0000313" key="5">
    <source>
        <dbReference type="Proteomes" id="UP000249363"/>
    </source>
</evidence>
<evidence type="ECO:0000313" key="4">
    <source>
        <dbReference type="EMBL" id="RAO74367.1"/>
    </source>
</evidence>
<dbReference type="STRING" id="1196081.A0A364LEZ4"/>
<protein>
    <recommendedName>
        <fullName evidence="6">Tat pathway signal sequence</fullName>
    </recommendedName>
</protein>
<dbReference type="RefSeq" id="XP_040738881.1">
    <property type="nucleotide sequence ID" value="XM_040873002.1"/>
</dbReference>
<name>A0A364LEZ4_TALAM</name>
<evidence type="ECO:0000256" key="2">
    <source>
        <dbReference type="ARBA" id="ARBA00035112"/>
    </source>
</evidence>
<dbReference type="GO" id="GO:0043386">
    <property type="term" value="P:mycotoxin biosynthetic process"/>
    <property type="evidence" value="ECO:0007669"/>
    <property type="project" value="InterPro"/>
</dbReference>
<evidence type="ECO:0000256" key="3">
    <source>
        <dbReference type="SAM" id="Phobius"/>
    </source>
</evidence>
<reference evidence="4 5" key="1">
    <citation type="journal article" date="2017" name="Biotechnol. Biofuels">
        <title>Differential beta-glucosidase expression as a function of carbon source availability in Talaromyces amestolkiae: a genomic and proteomic approach.</title>
        <authorList>
            <person name="de Eugenio L.I."/>
            <person name="Mendez-Liter J.A."/>
            <person name="Nieto-Dominguez M."/>
            <person name="Alonso L."/>
            <person name="Gil-Munoz J."/>
            <person name="Barriuso J."/>
            <person name="Prieto A."/>
            <person name="Martinez M.J."/>
        </authorList>
    </citation>
    <scope>NUCLEOTIDE SEQUENCE [LARGE SCALE GENOMIC DNA]</scope>
    <source>
        <strain evidence="4 5">CIB</strain>
    </source>
</reference>
<dbReference type="Pfam" id="PF11807">
    <property type="entry name" value="UstYa"/>
    <property type="match status" value="2"/>
</dbReference>
<evidence type="ECO:0000256" key="1">
    <source>
        <dbReference type="ARBA" id="ARBA00004685"/>
    </source>
</evidence>
<evidence type="ECO:0008006" key="6">
    <source>
        <dbReference type="Google" id="ProtNLM"/>
    </source>
</evidence>
<comment type="similarity">
    <text evidence="2">Belongs to the ustYa family.</text>
</comment>
<keyword evidence="3" id="KW-0472">Membrane</keyword>
<organism evidence="4 5">
    <name type="scientific">Talaromyces amestolkiae</name>
    <dbReference type="NCBI Taxonomy" id="1196081"/>
    <lineage>
        <taxon>Eukaryota</taxon>
        <taxon>Fungi</taxon>
        <taxon>Dikarya</taxon>
        <taxon>Ascomycota</taxon>
        <taxon>Pezizomycotina</taxon>
        <taxon>Eurotiomycetes</taxon>
        <taxon>Eurotiomycetidae</taxon>
        <taxon>Eurotiales</taxon>
        <taxon>Trichocomaceae</taxon>
        <taxon>Talaromyces</taxon>
        <taxon>Talaromyces sect. Talaromyces</taxon>
    </lineage>
</organism>
<dbReference type="Proteomes" id="UP000249363">
    <property type="component" value="Unassembled WGS sequence"/>
</dbReference>
<dbReference type="OrthoDB" id="4217948at2759"/>
<sequence length="427" mass="48994">MVTSFWNFPKHLARYTLLPTSEEAKAGVQSPRTSFRRTWIPLLGLSILINVIFIWTLISPAGCTLMPILYSPAQEAVSYKITKFHSGFNDDVTEYMGPPSDELDQKWDALYAAGVNRIPKSQAALLPNKTVPIPGDDGYYIITLDVFHQLHCLNMIRKALSPDYYHPMHLAADGEDNLLGFTHIDHCVDTIRQSLMCHSDISVLPFQWKDHDQEVKIWGQIPHVCRDFNRITEWAQANQFHAPIREALQYENRVINTTVTHLNSFSGPPGPDIDRAWKDILGHEVHLRLTETDMAQLRRSSIPLTDKPGTYLGAPDIYHQLHCVYTLYRAIHPEYYDGEANKEATITPVEHLDHCINQLRQYLQCHVSSSVYTYRWEVEKALMTGNFDPENECINWERFDEWIKGHAVDIKHPGLLVHPNFGPLYPG</sequence>
<gene>
    <name evidence="4" type="ORF">BHQ10_010379</name>
</gene>
<dbReference type="PANTHER" id="PTHR33365:SF4">
    <property type="entry name" value="CYCLOCHLOROTINE BIOSYNTHESIS PROTEIN O"/>
    <property type="match status" value="1"/>
</dbReference>
<dbReference type="EMBL" id="MIKG01000045">
    <property type="protein sequence ID" value="RAO74367.1"/>
    <property type="molecule type" value="Genomic_DNA"/>
</dbReference>
<keyword evidence="3" id="KW-0812">Transmembrane</keyword>
<dbReference type="GeneID" id="63799593"/>